<dbReference type="EMBL" id="CP011853">
    <property type="protein sequence ID" value="ALG83753.1"/>
    <property type="molecule type" value="Genomic_DNA"/>
</dbReference>
<name>A0A0N9NDV7_9ACTN</name>
<dbReference type="RefSeq" id="WP_062391709.1">
    <property type="nucleotide sequence ID" value="NZ_CP011853.1"/>
</dbReference>
<dbReference type="PATRIC" id="fig|1136941.3.peg.719"/>
<evidence type="ECO:0000313" key="6">
    <source>
        <dbReference type="EMBL" id="ALG83753.1"/>
    </source>
</evidence>
<dbReference type="PROSITE" id="PS00197">
    <property type="entry name" value="2FE2S_FER_1"/>
    <property type="match status" value="1"/>
</dbReference>
<dbReference type="InterPro" id="IPR039261">
    <property type="entry name" value="FNR_nucleotide-bd"/>
</dbReference>
<evidence type="ECO:0000256" key="2">
    <source>
        <dbReference type="ARBA" id="ARBA00022714"/>
    </source>
</evidence>
<dbReference type="InterPro" id="IPR050415">
    <property type="entry name" value="MRET"/>
</dbReference>
<dbReference type="SUPFAM" id="SSF63380">
    <property type="entry name" value="Riboflavin synthase domain-like"/>
    <property type="match status" value="1"/>
</dbReference>
<keyword evidence="2" id="KW-0001">2Fe-2S</keyword>
<protein>
    <submittedName>
        <fullName evidence="6">Oxidoreductase</fullName>
    </submittedName>
</protein>
<dbReference type="PANTHER" id="PTHR47354">
    <property type="entry name" value="NADH OXIDOREDUCTASE HCR"/>
    <property type="match status" value="1"/>
</dbReference>
<dbReference type="InterPro" id="IPR001433">
    <property type="entry name" value="OxRdtase_FAD/NAD-bd"/>
</dbReference>
<sequence length="358" mass="39651">MTETHTITVEPLGTELQCREDQSILDACLRNGVWLPHACTHGTCGTCKAEVLEGAIDYGDASPYALLESERAEGAALMCVATPREDVVIEGDVEIEEGITMYPVRDFSGTVEVLDEIAPDVRRLIVKLDEPMDFNAGQYVQLNLPDGDNRPYSIASAPHERDRVELHIKRTENGVATAGWVFDGLAVGDAVTLSGPYGKFYFRPGREKPLLLLGSGTGLAPLVSILKTVMAIEDDEDGDGWEHEVVMYHGVALENGLYDRQWFQDIADERDWFTYRPAVSREECDGRQGRVPALLAEDFPRAGGNVAYICGNPAMVEDTMRALMKARLFPRDIYREDFFDAADRANGAHVVRSPLIKR</sequence>
<dbReference type="AlphaFoldDB" id="A0A0N9NDV7"/>
<dbReference type="InterPro" id="IPR008333">
    <property type="entry name" value="Cbr1-like_FAD-bd_dom"/>
</dbReference>
<dbReference type="OrthoDB" id="4307358at2"/>
<dbReference type="PRINTS" id="PR00410">
    <property type="entry name" value="PHEHYDRXLASE"/>
</dbReference>
<dbReference type="InterPro" id="IPR036010">
    <property type="entry name" value="2Fe-2S_ferredoxin-like_sf"/>
</dbReference>
<keyword evidence="2" id="KW-0479">Metal-binding</keyword>
<feature type="domain" description="FAD-binding FR-type" evidence="5">
    <location>
        <begin position="104"/>
        <end position="203"/>
    </location>
</feature>
<evidence type="ECO:0000256" key="1">
    <source>
        <dbReference type="ARBA" id="ARBA00001974"/>
    </source>
</evidence>
<dbReference type="SUPFAM" id="SSF52343">
    <property type="entry name" value="Ferredoxin reductase-like, C-terminal NADP-linked domain"/>
    <property type="match status" value="1"/>
</dbReference>
<dbReference type="GO" id="GO:0016491">
    <property type="term" value="F:oxidoreductase activity"/>
    <property type="evidence" value="ECO:0007669"/>
    <property type="project" value="InterPro"/>
</dbReference>
<proteinExistence type="predicted"/>
<evidence type="ECO:0000259" key="5">
    <source>
        <dbReference type="PROSITE" id="PS51384"/>
    </source>
</evidence>
<dbReference type="InterPro" id="IPR017938">
    <property type="entry name" value="Riboflavin_synthase-like_b-brl"/>
</dbReference>
<dbReference type="CDD" id="cd00207">
    <property type="entry name" value="fer2"/>
    <property type="match status" value="1"/>
</dbReference>
<keyword evidence="2" id="KW-0408">Iron</keyword>
<keyword evidence="7" id="KW-1185">Reference proteome</keyword>
<evidence type="ECO:0000259" key="4">
    <source>
        <dbReference type="PROSITE" id="PS51085"/>
    </source>
</evidence>
<dbReference type="STRING" id="1136941.ACH46_03545"/>
<dbReference type="Gene3D" id="2.40.30.10">
    <property type="entry name" value="Translation factors"/>
    <property type="match status" value="1"/>
</dbReference>
<keyword evidence="3" id="KW-0411">Iron-sulfur</keyword>
<dbReference type="InterPro" id="IPR012675">
    <property type="entry name" value="Beta-grasp_dom_sf"/>
</dbReference>
<dbReference type="KEGG" id="goq:ACH46_03545"/>
<dbReference type="PROSITE" id="PS51085">
    <property type="entry name" value="2FE2S_FER_2"/>
    <property type="match status" value="1"/>
</dbReference>
<dbReference type="InterPro" id="IPR017927">
    <property type="entry name" value="FAD-bd_FR_type"/>
</dbReference>
<evidence type="ECO:0000256" key="3">
    <source>
        <dbReference type="ARBA" id="ARBA00023014"/>
    </source>
</evidence>
<dbReference type="InterPro" id="IPR001709">
    <property type="entry name" value="Flavoprot_Pyr_Nucl_cyt_Rdtase"/>
</dbReference>
<dbReference type="GO" id="GO:0051537">
    <property type="term" value="F:2 iron, 2 sulfur cluster binding"/>
    <property type="evidence" value="ECO:0007669"/>
    <property type="project" value="UniProtKB-KW"/>
</dbReference>
<dbReference type="PROSITE" id="PS51384">
    <property type="entry name" value="FAD_FR"/>
    <property type="match status" value="1"/>
</dbReference>
<accession>A0A0N9NDV7</accession>
<organism evidence="6 7">
    <name type="scientific">Gordonia phthalatica</name>
    <dbReference type="NCBI Taxonomy" id="1136941"/>
    <lineage>
        <taxon>Bacteria</taxon>
        <taxon>Bacillati</taxon>
        <taxon>Actinomycetota</taxon>
        <taxon>Actinomycetes</taxon>
        <taxon>Mycobacteriales</taxon>
        <taxon>Gordoniaceae</taxon>
        <taxon>Gordonia</taxon>
    </lineage>
</organism>
<reference evidence="7" key="1">
    <citation type="submission" date="2015-06" db="EMBL/GenBank/DDBJ databases">
        <title>Complete genome sequence and metabolic analysis of phthalate degradation pathway in Gordonia sp. QH-11.</title>
        <authorList>
            <person name="Jin D."/>
            <person name="Kong X."/>
            <person name="Bai Z."/>
        </authorList>
    </citation>
    <scope>NUCLEOTIDE SEQUENCE [LARGE SCALE GENOMIC DNA]</scope>
    <source>
        <strain evidence="7">QH-11</strain>
    </source>
</reference>
<dbReference type="SUPFAM" id="SSF54292">
    <property type="entry name" value="2Fe-2S ferredoxin-like"/>
    <property type="match status" value="1"/>
</dbReference>
<dbReference type="Pfam" id="PF00970">
    <property type="entry name" value="FAD_binding_6"/>
    <property type="match status" value="1"/>
</dbReference>
<dbReference type="PANTHER" id="PTHR47354:SF5">
    <property type="entry name" value="PROTEIN RFBI"/>
    <property type="match status" value="1"/>
</dbReference>
<dbReference type="InterPro" id="IPR006058">
    <property type="entry name" value="2Fe2S_fd_BS"/>
</dbReference>
<dbReference type="Gene3D" id="3.40.50.80">
    <property type="entry name" value="Nucleotide-binding domain of ferredoxin-NADP reductase (FNR) module"/>
    <property type="match status" value="1"/>
</dbReference>
<dbReference type="Pfam" id="PF00175">
    <property type="entry name" value="NAD_binding_1"/>
    <property type="match status" value="1"/>
</dbReference>
<gene>
    <name evidence="6" type="ORF">ACH46_03545</name>
</gene>
<evidence type="ECO:0000313" key="7">
    <source>
        <dbReference type="Proteomes" id="UP000063789"/>
    </source>
</evidence>
<dbReference type="PRINTS" id="PR00371">
    <property type="entry name" value="FPNCR"/>
</dbReference>
<comment type="cofactor">
    <cofactor evidence="1">
        <name>FAD</name>
        <dbReference type="ChEBI" id="CHEBI:57692"/>
    </cofactor>
</comment>
<reference evidence="6 7" key="2">
    <citation type="journal article" date="2017" name="Int. J. Syst. Evol. Microbiol.">
        <title>Gordonia phthalatica sp. nov., a di-n-butyl phthalate-degrading bacterium isolated from activated sludge.</title>
        <authorList>
            <person name="Jin D."/>
            <person name="Kong X."/>
            <person name="Jia M."/>
            <person name="Yu X."/>
            <person name="Wang X."/>
            <person name="Zhuang X."/>
            <person name="Deng Y."/>
            <person name="Bai Z."/>
        </authorList>
    </citation>
    <scope>NUCLEOTIDE SEQUENCE [LARGE SCALE GENOMIC DNA]</scope>
    <source>
        <strain evidence="6 7">QH-11</strain>
    </source>
</reference>
<feature type="domain" description="2Fe-2S ferredoxin-type" evidence="4">
    <location>
        <begin position="5"/>
        <end position="95"/>
    </location>
</feature>
<dbReference type="Pfam" id="PF00111">
    <property type="entry name" value="Fer2"/>
    <property type="match status" value="1"/>
</dbReference>
<dbReference type="Gene3D" id="3.10.20.30">
    <property type="match status" value="1"/>
</dbReference>
<dbReference type="InterPro" id="IPR001041">
    <property type="entry name" value="2Fe-2S_ferredoxin-type"/>
</dbReference>
<dbReference type="Proteomes" id="UP000063789">
    <property type="component" value="Chromosome"/>
</dbReference>